<proteinExistence type="predicted"/>
<comment type="caution">
    <text evidence="1">The sequence shown here is derived from an EMBL/GenBank/DDBJ whole genome shotgun (WGS) entry which is preliminary data.</text>
</comment>
<sequence length="116" mass="12972">MSSGGQREGSECRSDSECNAGLICDMGACVMFQGKKRYNEPCTVSSECEVGRGLCCQVVRRHRQAPKTLCGYFKDPMICIGHVATDQIEHVVDHTKGEKRLTGKTHDFVTIWDRRC</sequence>
<evidence type="ECO:0000313" key="1">
    <source>
        <dbReference type="EMBL" id="KAG7170853.1"/>
    </source>
</evidence>
<accession>A0A8J5KEK0</accession>
<gene>
    <name evidence="1" type="ORF">Hamer_G023833</name>
</gene>
<evidence type="ECO:0000313" key="2">
    <source>
        <dbReference type="Proteomes" id="UP000747542"/>
    </source>
</evidence>
<name>A0A8J5KEK0_HOMAM</name>
<keyword evidence="2" id="KW-1185">Reference proteome</keyword>
<dbReference type="Proteomes" id="UP000747542">
    <property type="component" value="Unassembled WGS sequence"/>
</dbReference>
<organism evidence="1 2">
    <name type="scientific">Homarus americanus</name>
    <name type="common">American lobster</name>
    <dbReference type="NCBI Taxonomy" id="6706"/>
    <lineage>
        <taxon>Eukaryota</taxon>
        <taxon>Metazoa</taxon>
        <taxon>Ecdysozoa</taxon>
        <taxon>Arthropoda</taxon>
        <taxon>Crustacea</taxon>
        <taxon>Multicrustacea</taxon>
        <taxon>Malacostraca</taxon>
        <taxon>Eumalacostraca</taxon>
        <taxon>Eucarida</taxon>
        <taxon>Decapoda</taxon>
        <taxon>Pleocyemata</taxon>
        <taxon>Astacidea</taxon>
        <taxon>Nephropoidea</taxon>
        <taxon>Nephropidae</taxon>
        <taxon>Homarus</taxon>
    </lineage>
</organism>
<protein>
    <submittedName>
        <fullName evidence="1">Prohormone-3-like</fullName>
    </submittedName>
</protein>
<dbReference type="AlphaFoldDB" id="A0A8J5KEK0"/>
<dbReference type="EMBL" id="JAHLQT010013298">
    <property type="protein sequence ID" value="KAG7170853.1"/>
    <property type="molecule type" value="Genomic_DNA"/>
</dbReference>
<reference evidence="1" key="1">
    <citation type="journal article" date="2021" name="Sci. Adv.">
        <title>The American lobster genome reveals insights on longevity, neural, and immune adaptations.</title>
        <authorList>
            <person name="Polinski J.M."/>
            <person name="Zimin A.V."/>
            <person name="Clark K.F."/>
            <person name="Kohn A.B."/>
            <person name="Sadowski N."/>
            <person name="Timp W."/>
            <person name="Ptitsyn A."/>
            <person name="Khanna P."/>
            <person name="Romanova D.Y."/>
            <person name="Williams P."/>
            <person name="Greenwood S.J."/>
            <person name="Moroz L.L."/>
            <person name="Walt D.R."/>
            <person name="Bodnar A.G."/>
        </authorList>
    </citation>
    <scope>NUCLEOTIDE SEQUENCE</scope>
    <source>
        <strain evidence="1">GMGI-L3</strain>
    </source>
</reference>